<feature type="chain" id="PRO_5019365252" description="L,D-TPase catalytic domain-containing protein" evidence="8">
    <location>
        <begin position="25"/>
        <end position="477"/>
    </location>
</feature>
<accession>A0A418R922</accession>
<keyword evidence="11" id="KW-1185">Reference proteome</keyword>
<dbReference type="GO" id="GO:0071555">
    <property type="term" value="P:cell wall organization"/>
    <property type="evidence" value="ECO:0007669"/>
    <property type="project" value="UniProtKB-UniRule"/>
</dbReference>
<dbReference type="GO" id="GO:0004180">
    <property type="term" value="F:carboxypeptidase activity"/>
    <property type="evidence" value="ECO:0007669"/>
    <property type="project" value="UniProtKB-ARBA"/>
</dbReference>
<keyword evidence="5 7" id="KW-0573">Peptidoglycan synthesis</keyword>
<dbReference type="InterPro" id="IPR052905">
    <property type="entry name" value="LD-transpeptidase_YkuD-like"/>
</dbReference>
<dbReference type="CDD" id="cd16913">
    <property type="entry name" value="YkuD_like"/>
    <property type="match status" value="1"/>
</dbReference>
<dbReference type="RefSeq" id="WP_119654016.1">
    <property type="nucleotide sequence ID" value="NZ_JBHUOI010000070.1"/>
</dbReference>
<reference evidence="10 11" key="1">
    <citation type="submission" date="2019-01" db="EMBL/GenBank/DDBJ databases">
        <title>Hymenobacter humicola sp. nov., isolated from soils in Antarctica.</title>
        <authorList>
            <person name="Sedlacek I."/>
            <person name="Holochova P."/>
            <person name="Kralova S."/>
            <person name="Pantucek R."/>
            <person name="Stankova E."/>
            <person name="Vrbovska V."/>
            <person name="Kristofova L."/>
            <person name="Svec P."/>
            <person name="Busse H.-J."/>
        </authorList>
    </citation>
    <scope>NUCLEOTIDE SEQUENCE [LARGE SCALE GENOMIC DNA]</scope>
    <source>
        <strain evidence="10 11">CCM 8852</strain>
    </source>
</reference>
<keyword evidence="3" id="KW-0808">Transferase</keyword>
<dbReference type="GO" id="GO:0016740">
    <property type="term" value="F:transferase activity"/>
    <property type="evidence" value="ECO:0007669"/>
    <property type="project" value="UniProtKB-KW"/>
</dbReference>
<evidence type="ECO:0000313" key="10">
    <source>
        <dbReference type="EMBL" id="RIY13785.1"/>
    </source>
</evidence>
<dbReference type="GO" id="GO:0009252">
    <property type="term" value="P:peptidoglycan biosynthetic process"/>
    <property type="evidence" value="ECO:0007669"/>
    <property type="project" value="UniProtKB-UniPathway"/>
</dbReference>
<evidence type="ECO:0000256" key="4">
    <source>
        <dbReference type="ARBA" id="ARBA00022960"/>
    </source>
</evidence>
<dbReference type="UniPathway" id="UPA00219"/>
<dbReference type="Gene3D" id="2.40.440.10">
    <property type="entry name" value="L,D-transpeptidase catalytic domain-like"/>
    <property type="match status" value="1"/>
</dbReference>
<keyword evidence="4 7" id="KW-0133">Cell shape</keyword>
<dbReference type="Pfam" id="PF20142">
    <property type="entry name" value="Scaffold"/>
    <property type="match status" value="1"/>
</dbReference>
<keyword evidence="8" id="KW-0732">Signal</keyword>
<keyword evidence="6 7" id="KW-0961">Cell wall biogenesis/degradation</keyword>
<gene>
    <name evidence="10" type="ORF">D0T11_01515</name>
</gene>
<dbReference type="OrthoDB" id="9778545at2"/>
<dbReference type="InterPro" id="IPR038063">
    <property type="entry name" value="Transpep_catalytic_dom"/>
</dbReference>
<dbReference type="GO" id="GO:0008360">
    <property type="term" value="P:regulation of cell shape"/>
    <property type="evidence" value="ECO:0007669"/>
    <property type="project" value="UniProtKB-UniRule"/>
</dbReference>
<comment type="similarity">
    <text evidence="2">Belongs to the YkuD family.</text>
</comment>
<evidence type="ECO:0000256" key="2">
    <source>
        <dbReference type="ARBA" id="ARBA00005992"/>
    </source>
</evidence>
<name>A0A418R922_9BACT</name>
<dbReference type="PANTHER" id="PTHR41533:SF2">
    <property type="entry name" value="BLR7131 PROTEIN"/>
    <property type="match status" value="1"/>
</dbReference>
<dbReference type="InterPro" id="IPR005490">
    <property type="entry name" value="LD_TPept_cat_dom"/>
</dbReference>
<feature type="active site" description="Proton donor/acceptor" evidence="7">
    <location>
        <position position="379"/>
    </location>
</feature>
<comment type="pathway">
    <text evidence="1 7">Cell wall biogenesis; peptidoglycan biosynthesis.</text>
</comment>
<organism evidence="10 11">
    <name type="scientific">Hymenobacter rubripertinctus</name>
    <dbReference type="NCBI Taxonomy" id="2029981"/>
    <lineage>
        <taxon>Bacteria</taxon>
        <taxon>Pseudomonadati</taxon>
        <taxon>Bacteroidota</taxon>
        <taxon>Cytophagia</taxon>
        <taxon>Cytophagales</taxon>
        <taxon>Hymenobacteraceae</taxon>
        <taxon>Hymenobacter</taxon>
    </lineage>
</organism>
<dbReference type="PROSITE" id="PS52029">
    <property type="entry name" value="LD_TPASE"/>
    <property type="match status" value="1"/>
</dbReference>
<dbReference type="AlphaFoldDB" id="A0A418R922"/>
<dbReference type="SUPFAM" id="SSF141523">
    <property type="entry name" value="L,D-transpeptidase catalytic domain-like"/>
    <property type="match status" value="1"/>
</dbReference>
<comment type="caution">
    <text evidence="10">The sequence shown here is derived from an EMBL/GenBank/DDBJ whole genome shotgun (WGS) entry which is preliminary data.</text>
</comment>
<evidence type="ECO:0000259" key="9">
    <source>
        <dbReference type="PROSITE" id="PS52029"/>
    </source>
</evidence>
<feature type="active site" description="Nucleophile" evidence="7">
    <location>
        <position position="398"/>
    </location>
</feature>
<evidence type="ECO:0000256" key="5">
    <source>
        <dbReference type="ARBA" id="ARBA00022984"/>
    </source>
</evidence>
<evidence type="ECO:0000256" key="6">
    <source>
        <dbReference type="ARBA" id="ARBA00023316"/>
    </source>
</evidence>
<dbReference type="PANTHER" id="PTHR41533">
    <property type="entry name" value="L,D-TRANSPEPTIDASE HI_1667-RELATED"/>
    <property type="match status" value="1"/>
</dbReference>
<dbReference type="Pfam" id="PF03734">
    <property type="entry name" value="YkuD"/>
    <property type="match status" value="1"/>
</dbReference>
<feature type="signal peptide" evidence="8">
    <location>
        <begin position="1"/>
        <end position="24"/>
    </location>
</feature>
<evidence type="ECO:0000256" key="7">
    <source>
        <dbReference type="PROSITE-ProRule" id="PRU01373"/>
    </source>
</evidence>
<evidence type="ECO:0000313" key="11">
    <source>
        <dbReference type="Proteomes" id="UP000284250"/>
    </source>
</evidence>
<sequence length="477" mass="53826">MDPIRRIVQLTLLALALAGSPADARETARPGPAGAPTGARAELRQLLAASPAALATYERLGLRAGATVRTFYRHHESTTYWVQDSGWTPRARQALALLHRSADVGLAPARYLSPQLPELPQQPALPAADLARAELHLTDALLRYLSEIRYGRLMPDSLTPRPPADSLVAQATADRLHAALDAPDFRRAMLLNQPATRAYRLLQTAWVRTLHASPLDSARLMQDTTAGFRRVALNLERLRWNAPADSEYAVVNIPAYRLQLVRGSQVVLTQRVIVGKPEFATPVLSSQVVVFVVAPEWRVPYSIAVGEFLPELQRDPGYLYDHHYRLYDGRNRLVNPWDINWKKITPETFVYAIRQRAGSFNALGSVVFYFPNQHTVFLHDTPARGAFTQPRRALSHGCVRVENPFRLADYLLRREGRARELTGLYQSVKAHQKQTFELQRSLPIYLRYYTCETDNGRLVFLPDIYKRDARLAAVLFE</sequence>
<dbReference type="InterPro" id="IPR045380">
    <property type="entry name" value="LD_TPept_scaffold_dom"/>
</dbReference>
<evidence type="ECO:0000256" key="8">
    <source>
        <dbReference type="SAM" id="SignalP"/>
    </source>
</evidence>
<protein>
    <recommendedName>
        <fullName evidence="9">L,D-TPase catalytic domain-containing protein</fullName>
    </recommendedName>
</protein>
<proteinExistence type="inferred from homology"/>
<evidence type="ECO:0000256" key="3">
    <source>
        <dbReference type="ARBA" id="ARBA00022679"/>
    </source>
</evidence>
<dbReference type="EMBL" id="QYCN01000002">
    <property type="protein sequence ID" value="RIY13785.1"/>
    <property type="molecule type" value="Genomic_DNA"/>
</dbReference>
<dbReference type="Proteomes" id="UP000284250">
    <property type="component" value="Unassembled WGS sequence"/>
</dbReference>
<feature type="domain" description="L,D-TPase catalytic" evidence="9">
    <location>
        <begin position="247"/>
        <end position="422"/>
    </location>
</feature>
<evidence type="ECO:0000256" key="1">
    <source>
        <dbReference type="ARBA" id="ARBA00004752"/>
    </source>
</evidence>